<evidence type="ECO:0000313" key="2">
    <source>
        <dbReference type="EMBL" id="GBP53063.1"/>
    </source>
</evidence>
<dbReference type="Proteomes" id="UP000299102">
    <property type="component" value="Unassembled WGS sequence"/>
</dbReference>
<sequence>MYFSAGTPPLAFLRIRRRRKKTTREETPLRRVGYYAPADRPMTPPSDAPRAPGAPIADALSCGTRSPFVPPLLATPLLPPLPMNPNRSPPEARAAF</sequence>
<protein>
    <submittedName>
        <fullName evidence="2">Uncharacterized protein</fullName>
    </submittedName>
</protein>
<reference evidence="2 3" key="1">
    <citation type="journal article" date="2019" name="Commun. Biol.">
        <title>The bagworm genome reveals a unique fibroin gene that provides high tensile strength.</title>
        <authorList>
            <person name="Kono N."/>
            <person name="Nakamura H."/>
            <person name="Ohtoshi R."/>
            <person name="Tomita M."/>
            <person name="Numata K."/>
            <person name="Arakawa K."/>
        </authorList>
    </citation>
    <scope>NUCLEOTIDE SEQUENCE [LARGE SCALE GENOMIC DNA]</scope>
</reference>
<evidence type="ECO:0000313" key="3">
    <source>
        <dbReference type="Proteomes" id="UP000299102"/>
    </source>
</evidence>
<accession>A0A4C1WPZ1</accession>
<keyword evidence="3" id="KW-1185">Reference proteome</keyword>
<organism evidence="2 3">
    <name type="scientific">Eumeta variegata</name>
    <name type="common">Bagworm moth</name>
    <name type="synonym">Eumeta japonica</name>
    <dbReference type="NCBI Taxonomy" id="151549"/>
    <lineage>
        <taxon>Eukaryota</taxon>
        <taxon>Metazoa</taxon>
        <taxon>Ecdysozoa</taxon>
        <taxon>Arthropoda</taxon>
        <taxon>Hexapoda</taxon>
        <taxon>Insecta</taxon>
        <taxon>Pterygota</taxon>
        <taxon>Neoptera</taxon>
        <taxon>Endopterygota</taxon>
        <taxon>Lepidoptera</taxon>
        <taxon>Glossata</taxon>
        <taxon>Ditrysia</taxon>
        <taxon>Tineoidea</taxon>
        <taxon>Psychidae</taxon>
        <taxon>Oiketicinae</taxon>
        <taxon>Eumeta</taxon>
    </lineage>
</organism>
<feature type="region of interest" description="Disordered" evidence="1">
    <location>
        <begin position="21"/>
        <end position="96"/>
    </location>
</feature>
<gene>
    <name evidence="2" type="ORF">EVAR_43349_1</name>
</gene>
<dbReference type="AlphaFoldDB" id="A0A4C1WPZ1"/>
<dbReference type="EMBL" id="BGZK01000615">
    <property type="protein sequence ID" value="GBP53063.1"/>
    <property type="molecule type" value="Genomic_DNA"/>
</dbReference>
<proteinExistence type="predicted"/>
<evidence type="ECO:0000256" key="1">
    <source>
        <dbReference type="SAM" id="MobiDB-lite"/>
    </source>
</evidence>
<name>A0A4C1WPZ1_EUMVA</name>
<comment type="caution">
    <text evidence="2">The sequence shown here is derived from an EMBL/GenBank/DDBJ whole genome shotgun (WGS) entry which is preliminary data.</text>
</comment>